<reference evidence="2 3" key="1">
    <citation type="submission" date="2020-05" db="EMBL/GenBank/DDBJ databases">
        <title>Identification and distribution of gene clusters putatively required for synthesis of sphingolipid metabolism inhibitors in phylogenetically diverse species of the filamentous fungus Fusarium.</title>
        <authorList>
            <person name="Kim H.-S."/>
            <person name="Busman M."/>
            <person name="Brown D.W."/>
            <person name="Divon H."/>
            <person name="Uhlig S."/>
            <person name="Proctor R.H."/>
        </authorList>
    </citation>
    <scope>NUCLEOTIDE SEQUENCE [LARGE SCALE GENOMIC DNA]</scope>
    <source>
        <strain evidence="2 3">NRRL 13617</strain>
    </source>
</reference>
<organism evidence="2 3">
    <name type="scientific">Fusarium phyllophilum</name>
    <dbReference type="NCBI Taxonomy" id="47803"/>
    <lineage>
        <taxon>Eukaryota</taxon>
        <taxon>Fungi</taxon>
        <taxon>Dikarya</taxon>
        <taxon>Ascomycota</taxon>
        <taxon>Pezizomycotina</taxon>
        <taxon>Sordariomycetes</taxon>
        <taxon>Hypocreomycetidae</taxon>
        <taxon>Hypocreales</taxon>
        <taxon>Nectriaceae</taxon>
        <taxon>Fusarium</taxon>
        <taxon>Fusarium fujikuroi species complex</taxon>
    </lineage>
</organism>
<dbReference type="OrthoDB" id="5100145at2759"/>
<evidence type="ECO:0000313" key="2">
    <source>
        <dbReference type="EMBL" id="KAF5535227.1"/>
    </source>
</evidence>
<dbReference type="AlphaFoldDB" id="A0A8H5IFW4"/>
<comment type="caution">
    <text evidence="2">The sequence shown here is derived from an EMBL/GenBank/DDBJ whole genome shotgun (WGS) entry which is preliminary data.</text>
</comment>
<gene>
    <name evidence="2" type="ORF">FPHYL_13238</name>
</gene>
<keyword evidence="3" id="KW-1185">Reference proteome</keyword>
<protein>
    <submittedName>
        <fullName evidence="2">Uncharacterized protein</fullName>
    </submittedName>
</protein>
<accession>A0A8H5IFW4</accession>
<dbReference type="EMBL" id="JAAOAQ010000755">
    <property type="protein sequence ID" value="KAF5535227.1"/>
    <property type="molecule type" value="Genomic_DNA"/>
</dbReference>
<sequence length="524" mass="59090">MSDRTLAEVDGLLAAFIYLDHTEQNSHKNQTCANNLPNDRTAIPVNNPVDTQSCSINDGIRASDLAWASARAVRDEMQMLWDTFVEVSRGLDALMINNLRSGYEDAKGLRYAGVFAYRNTLTGLRPNKLANVFALCSLAYVANRILHAQGRLWQDGFLTDIRMWRDSIEDEDERRAFNQLSSHLWSECQNHRSSKNLNSEEPSHYFTHTLQHDKGTSPSTTKHCVNPFDQQSSANYTQQAQQHPYPQGTPWNFDLPYESDTLSLLLANGESTKDLEAYTQSLESFTDLVTDAPSVYNTEHPTEHKIWSDLGSVHSLDFNIPGMLGFRTHGSPVAQPLTHSRFNTIPSHVPDDRSQVGITTSANSLQTTSVYLAIREFIDHDGQFWFQLAGRGLVSQDIASCQSWCQERWSQKKHIRTSYIQKLLSARRTQDKTSSGIISIVDTFVDWGFLQSIENIEFYMEGLADLLFKDKTSCKEFSDWIRTSSGSANGQVDGAELSDKPSRGKATPQGIAHSSMQMNDRRRD</sequence>
<feature type="region of interest" description="Disordered" evidence="1">
    <location>
        <begin position="485"/>
        <end position="524"/>
    </location>
</feature>
<evidence type="ECO:0000313" key="3">
    <source>
        <dbReference type="Proteomes" id="UP000582016"/>
    </source>
</evidence>
<name>A0A8H5IFW4_9HYPO</name>
<proteinExistence type="predicted"/>
<evidence type="ECO:0000256" key="1">
    <source>
        <dbReference type="SAM" id="MobiDB-lite"/>
    </source>
</evidence>
<dbReference type="Proteomes" id="UP000582016">
    <property type="component" value="Unassembled WGS sequence"/>
</dbReference>